<organism evidence="1 2">
    <name type="scientific">Sphaerospermopsis aphanizomenoides LEGE 00250</name>
    <dbReference type="NCBI Taxonomy" id="2777972"/>
    <lineage>
        <taxon>Bacteria</taxon>
        <taxon>Bacillati</taxon>
        <taxon>Cyanobacteriota</taxon>
        <taxon>Cyanophyceae</taxon>
        <taxon>Nostocales</taxon>
        <taxon>Aphanizomenonaceae</taxon>
        <taxon>Sphaerospermopsis</taxon>
        <taxon>Sphaerospermopsis aphanizomenoides</taxon>
    </lineage>
</organism>
<evidence type="ECO:0000313" key="1">
    <source>
        <dbReference type="EMBL" id="MBE9238510.1"/>
    </source>
</evidence>
<proteinExistence type="predicted"/>
<gene>
    <name evidence="1" type="ORF">IQ227_21425</name>
</gene>
<protein>
    <recommendedName>
        <fullName evidence="3">Type I restriction enzyme R protein N-terminal domain-containing protein</fullName>
    </recommendedName>
</protein>
<comment type="caution">
    <text evidence="1">The sequence shown here is derived from an EMBL/GenBank/DDBJ whole genome shotgun (WGS) entry which is preliminary data.</text>
</comment>
<dbReference type="Proteomes" id="UP000606776">
    <property type="component" value="Unassembled WGS sequence"/>
</dbReference>
<accession>A0ABR9VJ31</accession>
<evidence type="ECO:0000313" key="2">
    <source>
        <dbReference type="Proteomes" id="UP000606776"/>
    </source>
</evidence>
<keyword evidence="2" id="KW-1185">Reference proteome</keyword>
<sequence>MSFNKYKNIADVLQDFPINYSEINFIEQIPIEIDLYFENRLNFLLAEGVIFNSEYAICESIIYPVLVEVWRNYADKLLLWSHQPLNYDENLSGIPDYMIAQRSPRGKVILEKPYLIIVEAKKDNFEEGWGQCLAELVAAQKINGEENSRLFGIVSNGKLWEFGFLQAVDFVKNVKYYVLEDLQALMEAVNFIFKASFEQVNV</sequence>
<dbReference type="EMBL" id="JADEWB010000180">
    <property type="protein sequence ID" value="MBE9238510.1"/>
    <property type="molecule type" value="Genomic_DNA"/>
</dbReference>
<evidence type="ECO:0008006" key="3">
    <source>
        <dbReference type="Google" id="ProtNLM"/>
    </source>
</evidence>
<reference evidence="1 2" key="1">
    <citation type="submission" date="2020-10" db="EMBL/GenBank/DDBJ databases">
        <authorList>
            <person name="Castelo-Branco R."/>
            <person name="Eusebio N."/>
            <person name="Adriana R."/>
            <person name="Vieira A."/>
            <person name="Brugerolle De Fraissinette N."/>
            <person name="Rezende De Castro R."/>
            <person name="Schneider M.P."/>
            <person name="Vasconcelos V."/>
            <person name="Leao P.N."/>
        </authorList>
    </citation>
    <scope>NUCLEOTIDE SEQUENCE [LARGE SCALE GENOMIC DNA]</scope>
    <source>
        <strain evidence="1 2">LEGE 00250</strain>
    </source>
</reference>
<name>A0ABR9VJ31_9CYAN</name>
<dbReference type="RefSeq" id="WP_193943969.1">
    <property type="nucleotide sequence ID" value="NZ_JADEWB010000180.1"/>
</dbReference>